<evidence type="ECO:0000256" key="3">
    <source>
        <dbReference type="ARBA" id="ARBA00023015"/>
    </source>
</evidence>
<evidence type="ECO:0000256" key="2">
    <source>
        <dbReference type="ARBA" id="ARBA00022491"/>
    </source>
</evidence>
<keyword evidence="5" id="KW-0539">Nucleus</keyword>
<proteinExistence type="predicted"/>
<feature type="compositionally biased region" description="Polar residues" evidence="6">
    <location>
        <begin position="71"/>
        <end position="82"/>
    </location>
</feature>
<gene>
    <name evidence="7" type="ORF">DASB73_019980</name>
</gene>
<comment type="caution">
    <text evidence="7">The sequence shown here is derived from an EMBL/GenBank/DDBJ whole genome shotgun (WGS) entry which is preliminary data.</text>
</comment>
<keyword evidence="3" id="KW-0805">Transcription regulation</keyword>
<dbReference type="GO" id="GO:0005654">
    <property type="term" value="C:nucleoplasm"/>
    <property type="evidence" value="ECO:0007669"/>
    <property type="project" value="UniProtKB-ARBA"/>
</dbReference>
<comment type="subcellular location">
    <subcellularLocation>
        <location evidence="1">Nucleus</location>
    </subcellularLocation>
</comment>
<organism evidence="7 8">
    <name type="scientific">Starmerella bacillaris</name>
    <name type="common">Yeast</name>
    <name type="synonym">Candida zemplinina</name>
    <dbReference type="NCBI Taxonomy" id="1247836"/>
    <lineage>
        <taxon>Eukaryota</taxon>
        <taxon>Fungi</taxon>
        <taxon>Dikarya</taxon>
        <taxon>Ascomycota</taxon>
        <taxon>Saccharomycotina</taxon>
        <taxon>Dipodascomycetes</taxon>
        <taxon>Dipodascales</taxon>
        <taxon>Trichomonascaceae</taxon>
        <taxon>Starmerella</taxon>
    </lineage>
</organism>
<protein>
    <submittedName>
        <fullName evidence="7">Rpd3L histone deacetylase complex subunit</fullName>
    </submittedName>
</protein>
<feature type="compositionally biased region" description="Basic and acidic residues" evidence="6">
    <location>
        <begin position="33"/>
        <end position="47"/>
    </location>
</feature>
<keyword evidence="4" id="KW-0804">Transcription</keyword>
<dbReference type="InterPro" id="IPR013907">
    <property type="entry name" value="Sds3"/>
</dbReference>
<dbReference type="PANTHER" id="PTHR21964">
    <property type="entry name" value="BREAST CANCER METASTASIS-SUPPRESSOR 1"/>
    <property type="match status" value="1"/>
</dbReference>
<sequence>MQTTGISAAPSSQVGEFATNIPINEIAEDSEAETERITDSPLKRRPESVINAVRSKRLELPANNSKEDQNGNDINENYNEANESLLEDEDVSRANSSDSDDELQENNKERLEAIEKLKEIEIEFAHLRDDLYAQKLARFDLEIALCAEGEHPELTFYNEQIKLKLDDQLKKLQTLLKYQMNTILMQSHASRCQEYETYLKHKSTLRAQLINQVTQEWYRINQEVRDQSSINFGYIATEKPHNIARPTIESMGIRYNKNFPIAPDIPRATHEEINTDLHELGIL</sequence>
<accession>A0AAV5RHN5</accession>
<evidence type="ECO:0000313" key="8">
    <source>
        <dbReference type="Proteomes" id="UP001362899"/>
    </source>
</evidence>
<evidence type="ECO:0000256" key="6">
    <source>
        <dbReference type="SAM" id="MobiDB-lite"/>
    </source>
</evidence>
<feature type="region of interest" description="Disordered" evidence="6">
    <location>
        <begin position="1"/>
        <end position="106"/>
    </location>
</feature>
<evidence type="ECO:0000256" key="4">
    <source>
        <dbReference type="ARBA" id="ARBA00023163"/>
    </source>
</evidence>
<dbReference type="GO" id="GO:0010468">
    <property type="term" value="P:regulation of gene expression"/>
    <property type="evidence" value="ECO:0007669"/>
    <property type="project" value="UniProtKB-ARBA"/>
</dbReference>
<reference evidence="7 8" key="1">
    <citation type="journal article" date="2023" name="Elife">
        <title>Identification of key yeast species and microbe-microbe interactions impacting larval growth of Drosophila in the wild.</title>
        <authorList>
            <person name="Mure A."/>
            <person name="Sugiura Y."/>
            <person name="Maeda R."/>
            <person name="Honda K."/>
            <person name="Sakurai N."/>
            <person name="Takahashi Y."/>
            <person name="Watada M."/>
            <person name="Katoh T."/>
            <person name="Gotoh A."/>
            <person name="Gotoh Y."/>
            <person name="Taniguchi I."/>
            <person name="Nakamura K."/>
            <person name="Hayashi T."/>
            <person name="Katayama T."/>
            <person name="Uemura T."/>
            <person name="Hattori Y."/>
        </authorList>
    </citation>
    <scope>NUCLEOTIDE SEQUENCE [LARGE SCALE GENOMIC DNA]</scope>
    <source>
        <strain evidence="7 8">SB-73</strain>
    </source>
</reference>
<dbReference type="SMART" id="SM01401">
    <property type="entry name" value="Sds3"/>
    <property type="match status" value="1"/>
</dbReference>
<evidence type="ECO:0000256" key="5">
    <source>
        <dbReference type="ARBA" id="ARBA00023242"/>
    </source>
</evidence>
<evidence type="ECO:0000256" key="1">
    <source>
        <dbReference type="ARBA" id="ARBA00004123"/>
    </source>
</evidence>
<dbReference type="Proteomes" id="UP001362899">
    <property type="component" value="Unassembled WGS sequence"/>
</dbReference>
<keyword evidence="2" id="KW-0678">Repressor</keyword>
<dbReference type="EMBL" id="BTGC01000003">
    <property type="protein sequence ID" value="GMM51040.1"/>
    <property type="molecule type" value="Genomic_DNA"/>
</dbReference>
<dbReference type="Pfam" id="PF08598">
    <property type="entry name" value="Sds3"/>
    <property type="match status" value="1"/>
</dbReference>
<feature type="compositionally biased region" description="Polar residues" evidence="6">
    <location>
        <begin position="1"/>
        <end position="14"/>
    </location>
</feature>
<dbReference type="AlphaFoldDB" id="A0AAV5RHN5"/>
<keyword evidence="8" id="KW-1185">Reference proteome</keyword>
<name>A0AAV5RHN5_STABA</name>
<evidence type="ECO:0000313" key="7">
    <source>
        <dbReference type="EMBL" id="GMM51040.1"/>
    </source>
</evidence>